<evidence type="ECO:0000256" key="1">
    <source>
        <dbReference type="ARBA" id="ARBA00022649"/>
    </source>
</evidence>
<dbReference type="Pfam" id="PF07362">
    <property type="entry name" value="CcdA"/>
    <property type="match status" value="1"/>
</dbReference>
<name>A0A1F6TZ19_9PROT</name>
<comment type="caution">
    <text evidence="2">The sequence shown here is derived from an EMBL/GenBank/DDBJ whole genome shotgun (WGS) entry which is preliminary data.</text>
</comment>
<keyword evidence="1" id="KW-1277">Toxin-antitoxin system</keyword>
<evidence type="ECO:0000313" key="2">
    <source>
        <dbReference type="EMBL" id="OGI50384.1"/>
    </source>
</evidence>
<sequence>MKSANRKSSASKKPANLSIDGELLRAAKKLDINLSQTLEERLAELVKTAQRRQWLEENRPAIDAYNRRVEQRGVFSQGLRRF</sequence>
<organism evidence="2 3">
    <name type="scientific">Candidatus Muproteobacteria bacterium RIFCSPLOWO2_01_FULL_60_18</name>
    <dbReference type="NCBI Taxonomy" id="1817768"/>
    <lineage>
        <taxon>Bacteria</taxon>
        <taxon>Pseudomonadati</taxon>
        <taxon>Pseudomonadota</taxon>
        <taxon>Candidatus Muproteobacteria</taxon>
    </lineage>
</organism>
<proteinExistence type="predicted"/>
<gene>
    <name evidence="2" type="ORF">A3A87_03540</name>
</gene>
<reference evidence="2 3" key="1">
    <citation type="journal article" date="2016" name="Nat. Commun.">
        <title>Thousands of microbial genomes shed light on interconnected biogeochemical processes in an aquifer system.</title>
        <authorList>
            <person name="Anantharaman K."/>
            <person name="Brown C.T."/>
            <person name="Hug L.A."/>
            <person name="Sharon I."/>
            <person name="Castelle C.J."/>
            <person name="Probst A.J."/>
            <person name="Thomas B.C."/>
            <person name="Singh A."/>
            <person name="Wilkins M.J."/>
            <person name="Karaoz U."/>
            <person name="Brodie E.L."/>
            <person name="Williams K.H."/>
            <person name="Hubbard S.S."/>
            <person name="Banfield J.F."/>
        </authorList>
    </citation>
    <scope>NUCLEOTIDE SEQUENCE [LARGE SCALE GENOMIC DNA]</scope>
</reference>
<dbReference type="AlphaFoldDB" id="A0A1F6TZ19"/>
<dbReference type="InterPro" id="IPR009956">
    <property type="entry name" value="Post-segregation_anti-tox_CcdA"/>
</dbReference>
<evidence type="ECO:0000313" key="3">
    <source>
        <dbReference type="Proteomes" id="UP000179037"/>
    </source>
</evidence>
<protein>
    <submittedName>
        <fullName evidence="2">Acetoacetyl-CoA synthase</fullName>
    </submittedName>
</protein>
<dbReference type="Proteomes" id="UP000179037">
    <property type="component" value="Unassembled WGS sequence"/>
</dbReference>
<accession>A0A1F6TZ19</accession>
<dbReference type="EMBL" id="MFTC01000071">
    <property type="protein sequence ID" value="OGI50384.1"/>
    <property type="molecule type" value="Genomic_DNA"/>
</dbReference>
<dbReference type="STRING" id="1817768.A3A87_03540"/>